<dbReference type="EMBL" id="FNYW01000001">
    <property type="protein sequence ID" value="SEI49526.1"/>
    <property type="molecule type" value="Genomic_DNA"/>
</dbReference>
<protein>
    <recommendedName>
        <fullName evidence="5">GDSL-like Lipase/Acylhydrolase</fullName>
    </recommendedName>
</protein>
<dbReference type="OrthoDB" id="2155748at2"/>
<evidence type="ECO:0000313" key="4">
    <source>
        <dbReference type="Proteomes" id="UP000198564"/>
    </source>
</evidence>
<dbReference type="STRING" id="1130080.SAMN04488113_101143"/>
<feature type="region of interest" description="Disordered" evidence="1">
    <location>
        <begin position="42"/>
        <end position="61"/>
    </location>
</feature>
<dbReference type="RefSeq" id="WP_143059462.1">
    <property type="nucleotide sequence ID" value="NZ_FNYW01000001.1"/>
</dbReference>
<dbReference type="Gene3D" id="3.40.50.1110">
    <property type="entry name" value="SGNH hydrolase"/>
    <property type="match status" value="1"/>
</dbReference>
<feature type="transmembrane region" description="Helical" evidence="2">
    <location>
        <begin position="6"/>
        <end position="23"/>
    </location>
</feature>
<evidence type="ECO:0000313" key="3">
    <source>
        <dbReference type="EMBL" id="SEI49526.1"/>
    </source>
</evidence>
<proteinExistence type="predicted"/>
<dbReference type="InterPro" id="IPR036514">
    <property type="entry name" value="SGNH_hydro_sf"/>
</dbReference>
<gene>
    <name evidence="3" type="ORF">SAMN04488113_101143</name>
</gene>
<accession>A0A1H6R4Z8</accession>
<keyword evidence="4" id="KW-1185">Reference proteome</keyword>
<keyword evidence="2" id="KW-0812">Transmembrane</keyword>
<keyword evidence="2" id="KW-1133">Transmembrane helix</keyword>
<evidence type="ECO:0000256" key="1">
    <source>
        <dbReference type="SAM" id="MobiDB-lite"/>
    </source>
</evidence>
<dbReference type="SUPFAM" id="SSF52266">
    <property type="entry name" value="SGNH hydrolase"/>
    <property type="match status" value="1"/>
</dbReference>
<keyword evidence="2" id="KW-0472">Membrane</keyword>
<name>A0A1H6R4Z8_9LACT</name>
<dbReference type="AlphaFoldDB" id="A0A1H6R4Z8"/>
<organism evidence="3 4">
    <name type="scientific">Alkalibacterium gilvum</name>
    <dbReference type="NCBI Taxonomy" id="1130080"/>
    <lineage>
        <taxon>Bacteria</taxon>
        <taxon>Bacillati</taxon>
        <taxon>Bacillota</taxon>
        <taxon>Bacilli</taxon>
        <taxon>Lactobacillales</taxon>
        <taxon>Carnobacteriaceae</taxon>
        <taxon>Alkalibacterium</taxon>
    </lineage>
</organism>
<dbReference type="Proteomes" id="UP000198564">
    <property type="component" value="Unassembled WGS sequence"/>
</dbReference>
<reference evidence="4" key="1">
    <citation type="submission" date="2016-10" db="EMBL/GenBank/DDBJ databases">
        <authorList>
            <person name="Varghese N."/>
            <person name="Submissions S."/>
        </authorList>
    </citation>
    <scope>NUCLEOTIDE SEQUENCE [LARGE SCALE GENOMIC DNA]</scope>
    <source>
        <strain evidence="4">DSM 25751</strain>
    </source>
</reference>
<evidence type="ECO:0008006" key="5">
    <source>
        <dbReference type="Google" id="ProtNLM"/>
    </source>
</evidence>
<evidence type="ECO:0000256" key="2">
    <source>
        <dbReference type="SAM" id="Phobius"/>
    </source>
</evidence>
<sequence>MKKSVIIMPLLFIAVIGTIYSGYRYSKEKNSNLDVNQSAISSNDKSLQGDGANGTEKQENISENISTKERLKNYEASSEDLSLIEYLDYISLKNGQVTLAYYGDINTDEEWLKEITEEMDKVISGDFNSIDHSYPGYDSYQLYIEQTAQEVTGDNPDVIIYALPAVPDRIRDIGLTETEEYMGYVLDELVEEDTKVALLQNYPLPGEEDSVNSRALTYKDYLERMKSKSNEYDSLTIIPLHSEFESDIADESIENYFESETELNQAGKQKVISILDKLFKQKM</sequence>